<evidence type="ECO:0000256" key="9">
    <source>
        <dbReference type="SAM" id="SignalP"/>
    </source>
</evidence>
<evidence type="ECO:0000259" key="11">
    <source>
        <dbReference type="PROSITE" id="PS51846"/>
    </source>
</evidence>
<evidence type="ECO:0000313" key="12">
    <source>
        <dbReference type="EMBL" id="GAX16052.1"/>
    </source>
</evidence>
<dbReference type="Pfam" id="PF01595">
    <property type="entry name" value="CNNM"/>
    <property type="match status" value="1"/>
</dbReference>
<feature type="transmembrane region" description="Helical" evidence="8">
    <location>
        <begin position="169"/>
        <end position="192"/>
    </location>
</feature>
<keyword evidence="9" id="KW-0732">Signal</keyword>
<evidence type="ECO:0000259" key="10">
    <source>
        <dbReference type="PROSITE" id="PS51371"/>
    </source>
</evidence>
<keyword evidence="13" id="KW-1185">Reference proteome</keyword>
<dbReference type="Gene3D" id="3.10.580.10">
    <property type="entry name" value="CBS-domain"/>
    <property type="match status" value="1"/>
</dbReference>
<organism evidence="12 13">
    <name type="scientific">Fistulifera solaris</name>
    <name type="common">Oleaginous diatom</name>
    <dbReference type="NCBI Taxonomy" id="1519565"/>
    <lineage>
        <taxon>Eukaryota</taxon>
        <taxon>Sar</taxon>
        <taxon>Stramenopiles</taxon>
        <taxon>Ochrophyta</taxon>
        <taxon>Bacillariophyta</taxon>
        <taxon>Bacillariophyceae</taxon>
        <taxon>Bacillariophycidae</taxon>
        <taxon>Naviculales</taxon>
        <taxon>Naviculaceae</taxon>
        <taxon>Fistulifera</taxon>
    </lineage>
</organism>
<evidence type="ECO:0000256" key="1">
    <source>
        <dbReference type="ARBA" id="ARBA00004141"/>
    </source>
</evidence>
<dbReference type="AlphaFoldDB" id="A0A1Z5JQC7"/>
<reference evidence="12 13" key="1">
    <citation type="journal article" date="2015" name="Plant Cell">
        <title>Oil accumulation by the oleaginous diatom Fistulifera solaris as revealed by the genome and transcriptome.</title>
        <authorList>
            <person name="Tanaka T."/>
            <person name="Maeda Y."/>
            <person name="Veluchamy A."/>
            <person name="Tanaka M."/>
            <person name="Abida H."/>
            <person name="Marechal E."/>
            <person name="Bowler C."/>
            <person name="Muto M."/>
            <person name="Sunaga Y."/>
            <person name="Tanaka M."/>
            <person name="Yoshino T."/>
            <person name="Taniguchi T."/>
            <person name="Fukuda Y."/>
            <person name="Nemoto M."/>
            <person name="Matsumoto M."/>
            <person name="Wong P.S."/>
            <person name="Aburatani S."/>
            <person name="Fujibuchi W."/>
        </authorList>
    </citation>
    <scope>NUCLEOTIDE SEQUENCE [LARGE SCALE GENOMIC DNA]</scope>
    <source>
        <strain evidence="12 13">JPCC DA0580</strain>
    </source>
</reference>
<evidence type="ECO:0000256" key="2">
    <source>
        <dbReference type="ARBA" id="ARBA00022692"/>
    </source>
</evidence>
<name>A0A1Z5JQC7_FISSO</name>
<dbReference type="PANTHER" id="PTHR12064">
    <property type="entry name" value="METAL TRANSPORTER CNNM"/>
    <property type="match status" value="1"/>
</dbReference>
<evidence type="ECO:0000256" key="3">
    <source>
        <dbReference type="ARBA" id="ARBA00022737"/>
    </source>
</evidence>
<evidence type="ECO:0008006" key="14">
    <source>
        <dbReference type="Google" id="ProtNLM"/>
    </source>
</evidence>
<dbReference type="Proteomes" id="UP000198406">
    <property type="component" value="Unassembled WGS sequence"/>
</dbReference>
<dbReference type="CDD" id="cd04590">
    <property type="entry name" value="CBS_pair_CorC_HlyC_assoc"/>
    <property type="match status" value="1"/>
</dbReference>
<dbReference type="GO" id="GO:0030026">
    <property type="term" value="P:intracellular manganese ion homeostasis"/>
    <property type="evidence" value="ECO:0007669"/>
    <property type="project" value="TreeGrafter"/>
</dbReference>
<dbReference type="GO" id="GO:0010960">
    <property type="term" value="P:magnesium ion homeostasis"/>
    <property type="evidence" value="ECO:0007669"/>
    <property type="project" value="InterPro"/>
</dbReference>
<feature type="transmembrane region" description="Helical" evidence="8">
    <location>
        <begin position="83"/>
        <end position="110"/>
    </location>
</feature>
<evidence type="ECO:0000256" key="7">
    <source>
        <dbReference type="PROSITE-ProRule" id="PRU01193"/>
    </source>
</evidence>
<evidence type="ECO:0000313" key="13">
    <source>
        <dbReference type="Proteomes" id="UP000198406"/>
    </source>
</evidence>
<sequence>MALRCLPWILFIHIITLPGYWCQSVASANSETQAAIRLLQDEGFHICSHALNPNVDLCDFAFHLRRPSPSRRLEETTVDEAPWYLNLLAAGFCVSLAAVAAGLTLGMLAMDPLMLLIKERAGETEEERKMASTLLPIVNQHHRLLVTLLLMNSIANEALPIFLEALVPPSVAILLSVTMVLFFGEIIPSAIFTGPNQLKLAHRLVPLVQAALFLLYPIAGPIAKILDHVLHDEDGDTNGYNRGELAALIRINYEQRLAQKRMKRNQRDSMAMVVQGERVGALDFTSTRSLTSFDVSKSMRATTSQLTRTEGSDEVFAPVKSSSEPILMTRSPSFHLDEVLMAEGALQMKTKVAYDVFTPLRKVFSVPIDMILSERNLVKIYASGYTRVPVHAADNKSAIIGFMLTKQLIVVDGKDKRPLSTLPLRTPYCVSPTMPLVNLLNLLQMGGEKGRGGHMALICARPDVGNRALSSGQEVPETAGLMGIVTLEDILEALLQEQIYDEMDARERAASRLARMVVKKWRQYVRSKKSKSLIQSRNDPALVSVVQTVIAKETADERTALL</sequence>
<protein>
    <recommendedName>
        <fullName evidence="14">CNNM transmembrane domain-containing protein</fullName>
    </recommendedName>
</protein>
<dbReference type="InParanoid" id="A0A1Z5JQC7"/>
<keyword evidence="2 7" id="KW-0812">Transmembrane</keyword>
<dbReference type="OrthoDB" id="5353557at2759"/>
<dbReference type="GO" id="GO:0016020">
    <property type="term" value="C:membrane"/>
    <property type="evidence" value="ECO:0007669"/>
    <property type="project" value="UniProtKB-SubCell"/>
</dbReference>
<dbReference type="PROSITE" id="PS51371">
    <property type="entry name" value="CBS"/>
    <property type="match status" value="1"/>
</dbReference>
<gene>
    <name evidence="12" type="ORF">FisN_20Hh274</name>
</gene>
<feature type="transmembrane region" description="Helical" evidence="8">
    <location>
        <begin position="204"/>
        <end position="223"/>
    </location>
</feature>
<dbReference type="InterPro" id="IPR000644">
    <property type="entry name" value="CBS_dom"/>
</dbReference>
<feature type="signal peptide" evidence="9">
    <location>
        <begin position="1"/>
        <end position="22"/>
    </location>
</feature>
<dbReference type="InterPro" id="IPR002550">
    <property type="entry name" value="CNNM"/>
</dbReference>
<dbReference type="InterPro" id="IPR046342">
    <property type="entry name" value="CBS_dom_sf"/>
</dbReference>
<keyword evidence="3" id="KW-0677">Repeat</keyword>
<evidence type="ECO:0000256" key="8">
    <source>
        <dbReference type="SAM" id="Phobius"/>
    </source>
</evidence>
<comment type="caution">
    <text evidence="12">The sequence shown here is derived from an EMBL/GenBank/DDBJ whole genome shotgun (WGS) entry which is preliminary data.</text>
</comment>
<dbReference type="SUPFAM" id="SSF54631">
    <property type="entry name" value="CBS-domain pair"/>
    <property type="match status" value="1"/>
</dbReference>
<feature type="domain" description="CNNM transmembrane" evidence="11">
    <location>
        <begin position="79"/>
        <end position="268"/>
    </location>
</feature>
<evidence type="ECO:0000256" key="4">
    <source>
        <dbReference type="ARBA" id="ARBA00022989"/>
    </source>
</evidence>
<keyword evidence="4 7" id="KW-1133">Transmembrane helix</keyword>
<dbReference type="PROSITE" id="PS51846">
    <property type="entry name" value="CNNM"/>
    <property type="match status" value="1"/>
</dbReference>
<dbReference type="InterPro" id="IPR045095">
    <property type="entry name" value="ACDP"/>
</dbReference>
<keyword evidence="5 7" id="KW-0472">Membrane</keyword>
<dbReference type="GO" id="GO:0005737">
    <property type="term" value="C:cytoplasm"/>
    <property type="evidence" value="ECO:0007669"/>
    <property type="project" value="TreeGrafter"/>
</dbReference>
<proteinExistence type="predicted"/>
<dbReference type="PANTHER" id="PTHR12064:SF97">
    <property type="entry name" value="METAL TRANSPORTER CNNM-5"/>
    <property type="match status" value="1"/>
</dbReference>
<evidence type="ECO:0000256" key="6">
    <source>
        <dbReference type="PROSITE-ProRule" id="PRU00703"/>
    </source>
</evidence>
<feature type="domain" description="CBS" evidence="10">
    <location>
        <begin position="423"/>
        <end position="502"/>
    </location>
</feature>
<dbReference type="EMBL" id="BDSP01000101">
    <property type="protein sequence ID" value="GAX16052.1"/>
    <property type="molecule type" value="Genomic_DNA"/>
</dbReference>
<evidence type="ECO:0000256" key="5">
    <source>
        <dbReference type="ARBA" id="ARBA00023136"/>
    </source>
</evidence>
<dbReference type="InterPro" id="IPR044751">
    <property type="entry name" value="Ion_transp-like_CBS"/>
</dbReference>
<comment type="subcellular location">
    <subcellularLocation>
        <location evidence="1">Membrane</location>
        <topology evidence="1">Multi-pass membrane protein</topology>
    </subcellularLocation>
</comment>
<feature type="chain" id="PRO_5012780515" description="CNNM transmembrane domain-containing protein" evidence="9">
    <location>
        <begin position="23"/>
        <end position="562"/>
    </location>
</feature>
<keyword evidence="6" id="KW-0129">CBS domain</keyword>
<accession>A0A1Z5JQC7</accession>